<evidence type="ECO:0000256" key="4">
    <source>
        <dbReference type="ARBA" id="ARBA00022679"/>
    </source>
</evidence>
<dbReference type="PROSITE" id="PS50109">
    <property type="entry name" value="HIS_KIN"/>
    <property type="match status" value="1"/>
</dbReference>
<keyword evidence="7" id="KW-0067">ATP-binding</keyword>
<dbReference type="Proteomes" id="UP001597399">
    <property type="component" value="Unassembled WGS sequence"/>
</dbReference>
<dbReference type="RefSeq" id="WP_253062847.1">
    <property type="nucleotide sequence ID" value="NZ_JAMXWM010000016.1"/>
</dbReference>
<evidence type="ECO:0000256" key="8">
    <source>
        <dbReference type="ARBA" id="ARBA00023012"/>
    </source>
</evidence>
<dbReference type="PANTHER" id="PTHR43711:SF1">
    <property type="entry name" value="HISTIDINE KINASE 1"/>
    <property type="match status" value="1"/>
</dbReference>
<evidence type="ECO:0000256" key="5">
    <source>
        <dbReference type="ARBA" id="ARBA00022741"/>
    </source>
</evidence>
<sequence>MKNRVINCIKSLTVIIGMLASLTVLWTVFYFLIRFILHYASLHLSPLAVHLASALLGLLFFGLVISLITRHLTPKRLSYFQTIIQALKQMAKGNFEIKLDVALPGDGKNRANPFVQLVESVDYMAKELGQLEQVRQEFISNVSHEIQSPLTSIKGFARALEDKHLSDEKREHYLNIIQTEADRLSKLSDSLLKLTALENDRQPLKLEHYRADRQIRSCLLTLEPQWSSKKLTLTIKLAPASVYADHELMNQVWMNLIHNSIKFTPDHGEITVELKEKNSEVQFRLSDTGIGIKKEDFVHLFERFYKADRSRTAKRGGNGLGLSIVKKIVDLHHGEIHVTSEYGKGTTFFVTLQQRNMNESTLVN</sequence>
<dbReference type="CDD" id="cd00082">
    <property type="entry name" value="HisKA"/>
    <property type="match status" value="1"/>
</dbReference>
<evidence type="ECO:0000256" key="1">
    <source>
        <dbReference type="ARBA" id="ARBA00000085"/>
    </source>
</evidence>
<evidence type="ECO:0000256" key="9">
    <source>
        <dbReference type="SAM" id="Phobius"/>
    </source>
</evidence>
<reference evidence="12" key="1">
    <citation type="journal article" date="2019" name="Int. J. Syst. Evol. Microbiol.">
        <title>The Global Catalogue of Microorganisms (GCM) 10K type strain sequencing project: providing services to taxonomists for standard genome sequencing and annotation.</title>
        <authorList>
            <consortium name="The Broad Institute Genomics Platform"/>
            <consortium name="The Broad Institute Genome Sequencing Center for Infectious Disease"/>
            <person name="Wu L."/>
            <person name="Ma J."/>
        </authorList>
    </citation>
    <scope>NUCLEOTIDE SEQUENCE [LARGE SCALE GENOMIC DNA]</scope>
    <source>
        <strain evidence="12">TISTR 2466</strain>
    </source>
</reference>
<feature type="domain" description="Histidine kinase" evidence="10">
    <location>
        <begin position="141"/>
        <end position="356"/>
    </location>
</feature>
<dbReference type="InterPro" id="IPR036890">
    <property type="entry name" value="HATPase_C_sf"/>
</dbReference>
<accession>A0ABW5RZZ3</accession>
<evidence type="ECO:0000313" key="11">
    <source>
        <dbReference type="EMBL" id="MFD2692790.1"/>
    </source>
</evidence>
<organism evidence="11 12">
    <name type="scientific">Sporolactobacillus shoreicorticis</name>
    <dbReference type="NCBI Taxonomy" id="1923877"/>
    <lineage>
        <taxon>Bacteria</taxon>
        <taxon>Bacillati</taxon>
        <taxon>Bacillota</taxon>
        <taxon>Bacilli</taxon>
        <taxon>Bacillales</taxon>
        <taxon>Sporolactobacillaceae</taxon>
        <taxon>Sporolactobacillus</taxon>
    </lineage>
</organism>
<evidence type="ECO:0000256" key="3">
    <source>
        <dbReference type="ARBA" id="ARBA00022553"/>
    </source>
</evidence>
<evidence type="ECO:0000313" key="12">
    <source>
        <dbReference type="Proteomes" id="UP001597399"/>
    </source>
</evidence>
<keyword evidence="12" id="KW-1185">Reference proteome</keyword>
<name>A0ABW5RZZ3_9BACL</name>
<dbReference type="Pfam" id="PF02518">
    <property type="entry name" value="HATPase_c"/>
    <property type="match status" value="1"/>
</dbReference>
<keyword evidence="9" id="KW-0812">Transmembrane</keyword>
<comment type="caution">
    <text evidence="11">The sequence shown here is derived from an EMBL/GenBank/DDBJ whole genome shotgun (WGS) entry which is preliminary data.</text>
</comment>
<dbReference type="InterPro" id="IPR003594">
    <property type="entry name" value="HATPase_dom"/>
</dbReference>
<dbReference type="CDD" id="cd16922">
    <property type="entry name" value="HATPase_EvgS-ArcB-TorS-like"/>
    <property type="match status" value="1"/>
</dbReference>
<evidence type="ECO:0000256" key="7">
    <source>
        <dbReference type="ARBA" id="ARBA00022840"/>
    </source>
</evidence>
<dbReference type="PRINTS" id="PR00344">
    <property type="entry name" value="BCTRLSENSOR"/>
</dbReference>
<evidence type="ECO:0000256" key="6">
    <source>
        <dbReference type="ARBA" id="ARBA00022777"/>
    </source>
</evidence>
<dbReference type="Pfam" id="PF00512">
    <property type="entry name" value="HisKA"/>
    <property type="match status" value="1"/>
</dbReference>
<dbReference type="EC" id="2.7.13.3" evidence="2"/>
<dbReference type="InterPro" id="IPR005467">
    <property type="entry name" value="His_kinase_dom"/>
</dbReference>
<dbReference type="Gene3D" id="1.10.287.130">
    <property type="match status" value="1"/>
</dbReference>
<dbReference type="GO" id="GO:0016301">
    <property type="term" value="F:kinase activity"/>
    <property type="evidence" value="ECO:0007669"/>
    <property type="project" value="UniProtKB-KW"/>
</dbReference>
<keyword evidence="8" id="KW-0902">Two-component regulatory system</keyword>
<dbReference type="InterPro" id="IPR003661">
    <property type="entry name" value="HisK_dim/P_dom"/>
</dbReference>
<comment type="catalytic activity">
    <reaction evidence="1">
        <text>ATP + protein L-histidine = ADP + protein N-phospho-L-histidine.</text>
        <dbReference type="EC" id="2.7.13.3"/>
    </reaction>
</comment>
<dbReference type="InterPro" id="IPR004358">
    <property type="entry name" value="Sig_transdc_His_kin-like_C"/>
</dbReference>
<keyword evidence="6 11" id="KW-0418">Kinase</keyword>
<keyword evidence="9" id="KW-1133">Transmembrane helix</keyword>
<evidence type="ECO:0000256" key="2">
    <source>
        <dbReference type="ARBA" id="ARBA00012438"/>
    </source>
</evidence>
<dbReference type="PANTHER" id="PTHR43711">
    <property type="entry name" value="TWO-COMPONENT HISTIDINE KINASE"/>
    <property type="match status" value="1"/>
</dbReference>
<keyword evidence="5" id="KW-0547">Nucleotide-binding</keyword>
<dbReference type="SUPFAM" id="SSF47384">
    <property type="entry name" value="Homodimeric domain of signal transducing histidine kinase"/>
    <property type="match status" value="1"/>
</dbReference>
<dbReference type="SUPFAM" id="SSF55874">
    <property type="entry name" value="ATPase domain of HSP90 chaperone/DNA topoisomerase II/histidine kinase"/>
    <property type="match status" value="1"/>
</dbReference>
<keyword evidence="4" id="KW-0808">Transferase</keyword>
<keyword evidence="9" id="KW-0472">Membrane</keyword>
<feature type="transmembrane region" description="Helical" evidence="9">
    <location>
        <begin position="49"/>
        <end position="68"/>
    </location>
</feature>
<keyword evidence="3" id="KW-0597">Phosphoprotein</keyword>
<dbReference type="SMART" id="SM00388">
    <property type="entry name" value="HisKA"/>
    <property type="match status" value="1"/>
</dbReference>
<dbReference type="Gene3D" id="3.30.565.10">
    <property type="entry name" value="Histidine kinase-like ATPase, C-terminal domain"/>
    <property type="match status" value="1"/>
</dbReference>
<dbReference type="InterPro" id="IPR036097">
    <property type="entry name" value="HisK_dim/P_sf"/>
</dbReference>
<proteinExistence type="predicted"/>
<dbReference type="EMBL" id="JBHUMQ010000010">
    <property type="protein sequence ID" value="MFD2692790.1"/>
    <property type="molecule type" value="Genomic_DNA"/>
</dbReference>
<feature type="transmembrane region" description="Helical" evidence="9">
    <location>
        <begin position="12"/>
        <end position="37"/>
    </location>
</feature>
<evidence type="ECO:0000259" key="10">
    <source>
        <dbReference type="PROSITE" id="PS50109"/>
    </source>
</evidence>
<gene>
    <name evidence="11" type="ORF">ACFSUE_03980</name>
</gene>
<protein>
    <recommendedName>
        <fullName evidence="2">histidine kinase</fullName>
        <ecNumber evidence="2">2.7.13.3</ecNumber>
    </recommendedName>
</protein>
<dbReference type="SMART" id="SM00387">
    <property type="entry name" value="HATPase_c"/>
    <property type="match status" value="1"/>
</dbReference>
<dbReference type="InterPro" id="IPR050736">
    <property type="entry name" value="Sensor_HK_Regulatory"/>
</dbReference>